<evidence type="ECO:0000256" key="1">
    <source>
        <dbReference type="ARBA" id="ARBA00008007"/>
    </source>
</evidence>
<dbReference type="AlphaFoldDB" id="A0A430AIJ4"/>
<feature type="domain" description="Phosphoribosyltransferase" evidence="2">
    <location>
        <begin position="164"/>
        <end position="226"/>
    </location>
</feature>
<dbReference type="Pfam" id="PF00156">
    <property type="entry name" value="Pribosyltran"/>
    <property type="match status" value="1"/>
</dbReference>
<evidence type="ECO:0000259" key="2">
    <source>
        <dbReference type="Pfam" id="PF00156"/>
    </source>
</evidence>
<sequence>MECSFCLEKIPFVHELMDIVRFKSISEKDICPKCARLFAKVTASFSCQSCGQMLEQDECEDCRAWRINFPPYVVNHRAIYYYNQAMKEWFRTFKFLGNEQLATTFSTVIEKALESYQVDYIIPIPLSTERRAERGFNQVESLLDAARISYTNMLLKNTHTQSQSSKNKKSRLKMEQVFKLKNEYKNRIDGKKILLVDDIYTTGKTIFQAYQVLTLERPQSIASFSLAR</sequence>
<dbReference type="PANTHER" id="PTHR47505">
    <property type="entry name" value="DNA UTILIZATION PROTEIN YHGH"/>
    <property type="match status" value="1"/>
</dbReference>
<proteinExistence type="inferred from homology"/>
<evidence type="ECO:0000313" key="3">
    <source>
        <dbReference type="EMBL" id="RSU07910.1"/>
    </source>
</evidence>
<comment type="caution">
    <text evidence="3">The sequence shown here is derived from an EMBL/GenBank/DDBJ whole genome shotgun (WGS) entry which is preliminary data.</text>
</comment>
<evidence type="ECO:0000313" key="4">
    <source>
        <dbReference type="Proteomes" id="UP000288669"/>
    </source>
</evidence>
<organism evidence="3 4">
    <name type="scientific">Vagococcus entomophilus</name>
    <dbReference type="NCBI Taxonomy" id="1160095"/>
    <lineage>
        <taxon>Bacteria</taxon>
        <taxon>Bacillati</taxon>
        <taxon>Bacillota</taxon>
        <taxon>Bacilli</taxon>
        <taxon>Lactobacillales</taxon>
        <taxon>Enterococcaceae</taxon>
        <taxon>Vagococcus</taxon>
    </lineage>
</organism>
<dbReference type="InterPro" id="IPR051910">
    <property type="entry name" value="ComF/GntX_DNA_util-trans"/>
</dbReference>
<dbReference type="InterPro" id="IPR029057">
    <property type="entry name" value="PRTase-like"/>
</dbReference>
<accession>A0A430AIJ4</accession>
<dbReference type="Gene3D" id="3.40.50.2020">
    <property type="match status" value="1"/>
</dbReference>
<name>A0A430AIJ4_9ENTE</name>
<dbReference type="PANTHER" id="PTHR47505:SF1">
    <property type="entry name" value="DNA UTILIZATION PROTEIN YHGH"/>
    <property type="match status" value="1"/>
</dbReference>
<dbReference type="OrthoDB" id="9779910at2"/>
<dbReference type="InterPro" id="IPR000836">
    <property type="entry name" value="PRTase_dom"/>
</dbReference>
<dbReference type="SUPFAM" id="SSF53271">
    <property type="entry name" value="PRTase-like"/>
    <property type="match status" value="1"/>
</dbReference>
<gene>
    <name evidence="3" type="ORF">CBF30_01330</name>
</gene>
<dbReference type="Proteomes" id="UP000288669">
    <property type="component" value="Unassembled WGS sequence"/>
</dbReference>
<dbReference type="RefSeq" id="WP_126821992.1">
    <property type="nucleotide sequence ID" value="NZ_JBHLWU010000001.1"/>
</dbReference>
<comment type="similarity">
    <text evidence="1">Belongs to the ComF/GntX family.</text>
</comment>
<dbReference type="CDD" id="cd06223">
    <property type="entry name" value="PRTases_typeI"/>
    <property type="match status" value="1"/>
</dbReference>
<protein>
    <recommendedName>
        <fullName evidence="2">Phosphoribosyltransferase domain-containing protein</fullName>
    </recommendedName>
</protein>
<keyword evidence="4" id="KW-1185">Reference proteome</keyword>
<dbReference type="EMBL" id="NGJZ01000001">
    <property type="protein sequence ID" value="RSU07910.1"/>
    <property type="molecule type" value="Genomic_DNA"/>
</dbReference>
<reference evidence="3 4" key="1">
    <citation type="submission" date="2017-05" db="EMBL/GenBank/DDBJ databases">
        <title>Vagococcus spp. assemblies.</title>
        <authorList>
            <person name="Gulvik C.A."/>
        </authorList>
    </citation>
    <scope>NUCLEOTIDE SEQUENCE [LARGE SCALE GENOMIC DNA]</scope>
    <source>
        <strain evidence="3 4">DSM 24756</strain>
    </source>
</reference>